<protein>
    <recommendedName>
        <fullName evidence="3">SPOR domain-containing protein</fullName>
    </recommendedName>
</protein>
<evidence type="ECO:0000313" key="2">
    <source>
        <dbReference type="EMBL" id="QFZ91729.2"/>
    </source>
</evidence>
<organism evidence="2">
    <name type="scientific">Synechococcus elongatus PCC 11802</name>
    <dbReference type="NCBI Taxonomy" id="2283154"/>
    <lineage>
        <taxon>Bacteria</taxon>
        <taxon>Bacillati</taxon>
        <taxon>Cyanobacteriota</taxon>
        <taxon>Cyanophyceae</taxon>
        <taxon>Synechococcales</taxon>
        <taxon>Synechococcaceae</taxon>
        <taxon>Synechococcus</taxon>
    </lineage>
</organism>
<sequence length="245" mass="25807">MEPRPQMPVRSPILLFSGLLGSLVSAAAAIAQDILPPPPPTAVPSAPIPVQPAPANVAPPVTPSPSVGVPTGESVPSTGNYVVFVNSSSQALLDIMRAVDPSIAFLNFEGRTVITLGTFATAAEAKQRLQQFQALGITGFAKNTVDGRLIPALELPSPFANTPQPIPTTYNRGYYLAIPSFSQDAPTLTSLLTRYDLQGGQVQSRTLPLGNFVVIGPYAQSSQLNTVLQTLRKAGLQTVRIYYGG</sequence>
<proteinExistence type="predicted"/>
<gene>
    <name evidence="2" type="ORF">EKO22_04435</name>
</gene>
<feature type="signal peptide" evidence="1">
    <location>
        <begin position="1"/>
        <end position="31"/>
    </location>
</feature>
<name>A0AAT9JVU6_SYNEL</name>
<evidence type="ECO:0000256" key="1">
    <source>
        <dbReference type="SAM" id="SignalP"/>
    </source>
</evidence>
<keyword evidence="1" id="KW-0732">Signal</keyword>
<feature type="chain" id="PRO_5043366935" description="SPOR domain-containing protein" evidence="1">
    <location>
        <begin position="32"/>
        <end position="245"/>
    </location>
</feature>
<evidence type="ECO:0008006" key="3">
    <source>
        <dbReference type="Google" id="ProtNLM"/>
    </source>
</evidence>
<reference evidence="2" key="1">
    <citation type="submission" date="2024-01" db="EMBL/GenBank/DDBJ databases">
        <title>Synechococcus elongatus PCC 11802, a close yet different native of Synechococcus elongatus PCC 11801.</title>
        <authorList>
            <person name="Jaiswal D."/>
            <person name="Sengupta A."/>
            <person name="Sengupta S."/>
            <person name="Pakrasi H.B."/>
            <person name="Wangikar P."/>
        </authorList>
    </citation>
    <scope>NUCLEOTIDE SEQUENCE</scope>
    <source>
        <strain evidence="2">PCC 11802</strain>
    </source>
</reference>
<dbReference type="EMBL" id="CP034671">
    <property type="protein sequence ID" value="QFZ91729.2"/>
    <property type="molecule type" value="Genomic_DNA"/>
</dbReference>
<accession>A0AAT9JVU6</accession>
<dbReference type="AlphaFoldDB" id="A0AAT9JVU6"/>